<keyword evidence="2" id="KW-1185">Reference proteome</keyword>
<proteinExistence type="predicted"/>
<name>A0ACC0MSA7_RHOML</name>
<dbReference type="Proteomes" id="UP001062846">
    <property type="component" value="Chromosome 8"/>
</dbReference>
<organism evidence="1 2">
    <name type="scientific">Rhododendron molle</name>
    <name type="common">Chinese azalea</name>
    <name type="synonym">Azalea mollis</name>
    <dbReference type="NCBI Taxonomy" id="49168"/>
    <lineage>
        <taxon>Eukaryota</taxon>
        <taxon>Viridiplantae</taxon>
        <taxon>Streptophyta</taxon>
        <taxon>Embryophyta</taxon>
        <taxon>Tracheophyta</taxon>
        <taxon>Spermatophyta</taxon>
        <taxon>Magnoliopsida</taxon>
        <taxon>eudicotyledons</taxon>
        <taxon>Gunneridae</taxon>
        <taxon>Pentapetalae</taxon>
        <taxon>asterids</taxon>
        <taxon>Ericales</taxon>
        <taxon>Ericaceae</taxon>
        <taxon>Ericoideae</taxon>
        <taxon>Rhodoreae</taxon>
        <taxon>Rhododendron</taxon>
    </lineage>
</organism>
<sequence>MTAEHLAERPIRPFISPNTPHIAIAVFTKEEEEEITHQEMTRPPPLLLAALSSILLVVLVLPSTVIFKTTPQLVQFFTIQQPPPERTPTNPVPAEARPTPKKTAGNTTIQQPPAERTPPNPVPGARPPPPKKTAGNTSTDAEQGSEKPGPYHDWEHFDADYNEMMRNLKIYVYPDVHQNSSPFSNIFLPRTNLKKLGNYYSEHAFKTALLSSPLLTSRPEEAHFFYMPFSINLMRYDGRLHSVESINEFVGQYTDRISSEFAFWNASGGADHLYVYCHSVGRDAASSHEGLLNNAIQVTCSSSYSQKLYVSHKDVALPQVWPRPDPADRVLNPPDARDRLVFFAGRKQNARVREKLIALWGNDTSMAVYSNNRSLPYEEGFRRSRYCLSVKGYEVNTARVSDAIHFGCIPVIISDYYDLPLNNVLDWSKFSVIINEQDVEFLKEILLSISEETYLTMYNNLYLVRRHFAWHTPPEDFDSFYMTAYQLWLRRGLHRLSY</sequence>
<reference evidence="1" key="1">
    <citation type="submission" date="2022-02" db="EMBL/GenBank/DDBJ databases">
        <title>Plant Genome Project.</title>
        <authorList>
            <person name="Zhang R.-G."/>
        </authorList>
    </citation>
    <scope>NUCLEOTIDE SEQUENCE</scope>
    <source>
        <strain evidence="1">AT1</strain>
    </source>
</reference>
<dbReference type="EMBL" id="CM046395">
    <property type="protein sequence ID" value="KAI8543933.1"/>
    <property type="molecule type" value="Genomic_DNA"/>
</dbReference>
<accession>A0ACC0MSA7</accession>
<protein>
    <submittedName>
        <fullName evidence="1">Uncharacterized protein</fullName>
    </submittedName>
</protein>
<evidence type="ECO:0000313" key="1">
    <source>
        <dbReference type="EMBL" id="KAI8543933.1"/>
    </source>
</evidence>
<evidence type="ECO:0000313" key="2">
    <source>
        <dbReference type="Proteomes" id="UP001062846"/>
    </source>
</evidence>
<comment type="caution">
    <text evidence="1">The sequence shown here is derived from an EMBL/GenBank/DDBJ whole genome shotgun (WGS) entry which is preliminary data.</text>
</comment>
<gene>
    <name evidence="1" type="ORF">RHMOL_Rhmol08G0256000</name>
</gene>